<dbReference type="EMBL" id="SNRW01000829">
    <property type="protein sequence ID" value="KAA6399051.1"/>
    <property type="molecule type" value="Genomic_DNA"/>
</dbReference>
<dbReference type="Proteomes" id="UP000324800">
    <property type="component" value="Unassembled WGS sequence"/>
</dbReference>
<dbReference type="AlphaFoldDB" id="A0A5J4WVQ9"/>
<protein>
    <submittedName>
        <fullName evidence="1">Uncharacterized protein</fullName>
    </submittedName>
</protein>
<reference evidence="1 2" key="1">
    <citation type="submission" date="2019-03" db="EMBL/GenBank/DDBJ databases">
        <title>Single cell metagenomics reveals metabolic interactions within the superorganism composed of flagellate Streblomastix strix and complex community of Bacteroidetes bacteria on its surface.</title>
        <authorList>
            <person name="Treitli S.C."/>
            <person name="Kolisko M."/>
            <person name="Husnik F."/>
            <person name="Keeling P."/>
            <person name="Hampl V."/>
        </authorList>
    </citation>
    <scope>NUCLEOTIDE SEQUENCE [LARGE SCALE GENOMIC DNA]</scope>
    <source>
        <strain evidence="1">ST1C</strain>
    </source>
</reference>
<organism evidence="1 2">
    <name type="scientific">Streblomastix strix</name>
    <dbReference type="NCBI Taxonomy" id="222440"/>
    <lineage>
        <taxon>Eukaryota</taxon>
        <taxon>Metamonada</taxon>
        <taxon>Preaxostyla</taxon>
        <taxon>Oxymonadida</taxon>
        <taxon>Streblomastigidae</taxon>
        <taxon>Streblomastix</taxon>
    </lineage>
</organism>
<accession>A0A5J4WVQ9</accession>
<gene>
    <name evidence="1" type="ORF">EZS28_005420</name>
</gene>
<proteinExistence type="predicted"/>
<evidence type="ECO:0000313" key="1">
    <source>
        <dbReference type="EMBL" id="KAA6399051.1"/>
    </source>
</evidence>
<comment type="caution">
    <text evidence="1">The sequence shown here is derived from an EMBL/GenBank/DDBJ whole genome shotgun (WGS) entry which is preliminary data.</text>
</comment>
<evidence type="ECO:0000313" key="2">
    <source>
        <dbReference type="Proteomes" id="UP000324800"/>
    </source>
</evidence>
<name>A0A5J4WVQ9_9EUKA</name>
<sequence>MQNSATLFTCEIVADVKRQSSRFKYKTEDDALKAAAISCKRARAKELLKMKVHRQFAPDSQQYFINRLRRLINTTDVPFSMRFLSAYA</sequence>